<evidence type="ECO:0000313" key="1">
    <source>
        <dbReference type="EMBL" id="KTF08024.1"/>
    </source>
</evidence>
<organism evidence="1">
    <name type="scientific">marine sediment metagenome</name>
    <dbReference type="NCBI Taxonomy" id="412755"/>
    <lineage>
        <taxon>unclassified sequences</taxon>
        <taxon>metagenomes</taxon>
        <taxon>ecological metagenomes</taxon>
    </lineage>
</organism>
<sequence length="34" mass="3952">MTLDLNISEICLTKLLRLRSLSLQSRRMCVISML</sequence>
<reference evidence="1" key="1">
    <citation type="submission" date="2013-11" db="EMBL/GenBank/DDBJ databases">
        <title>Microbial diversity, functional groups and degradation webs in Northern and Southern Mediterranean and Red Sea marine crude oil polluted sites.</title>
        <authorList>
            <person name="Daffonchio D."/>
            <person name="Mapelli F."/>
            <person name="Ferrer M."/>
            <person name="Richter M."/>
            <person name="Cherif A."/>
            <person name="Malkawi H.I."/>
            <person name="Yakimov M.M."/>
            <person name="Abdel-Fattah Y.R."/>
            <person name="Blaghen M."/>
            <person name="Golyshin P.N."/>
            <person name="Kalogerakis N."/>
            <person name="Boon N."/>
            <person name="Magagnini M."/>
            <person name="Fava F."/>
        </authorList>
    </citation>
    <scope>NUCLEOTIDE SEQUENCE</scope>
</reference>
<comment type="caution">
    <text evidence="1">The sequence shown here is derived from an EMBL/GenBank/DDBJ whole genome shotgun (WGS) entry which is preliminary data.</text>
</comment>
<name>A0A1B6NX44_9ZZZZ</name>
<protein>
    <submittedName>
        <fullName evidence="1">Uncharacterized protein</fullName>
    </submittedName>
</protein>
<gene>
    <name evidence="1" type="ORF">MGSAQ_000481</name>
</gene>
<dbReference type="EMBL" id="AYSL01000197">
    <property type="protein sequence ID" value="KTF08024.1"/>
    <property type="molecule type" value="Genomic_DNA"/>
</dbReference>
<proteinExistence type="predicted"/>
<dbReference type="AlphaFoldDB" id="A0A1B6NX44"/>
<accession>A0A1B6NX44</accession>